<evidence type="ECO:0000313" key="2">
    <source>
        <dbReference type="EMBL" id="KRN30714.1"/>
    </source>
</evidence>
<dbReference type="InterPro" id="IPR029033">
    <property type="entry name" value="His_PPase_superfam"/>
</dbReference>
<organism evidence="2 3">
    <name type="scientific">Liquorilactobacillus mali</name>
    <dbReference type="NCBI Taxonomy" id="1618"/>
    <lineage>
        <taxon>Bacteria</taxon>
        <taxon>Bacillati</taxon>
        <taxon>Bacillota</taxon>
        <taxon>Bacilli</taxon>
        <taxon>Lactobacillales</taxon>
        <taxon>Lactobacillaceae</taxon>
        <taxon>Liquorilactobacillus</taxon>
    </lineage>
</organism>
<comment type="caution">
    <text evidence="2">The sequence shown here is derived from an EMBL/GenBank/DDBJ whole genome shotgun (WGS) entry which is preliminary data.</text>
</comment>
<keyword evidence="1" id="KW-0812">Transmembrane</keyword>
<reference evidence="2 3" key="1">
    <citation type="journal article" date="2015" name="Genome Announc.">
        <title>Expanding the biotechnology potential of lactobacilli through comparative genomics of 213 strains and associated genera.</title>
        <authorList>
            <person name="Sun Z."/>
            <person name="Harris H.M."/>
            <person name="McCann A."/>
            <person name="Guo C."/>
            <person name="Argimon S."/>
            <person name="Zhang W."/>
            <person name="Yang X."/>
            <person name="Jeffery I.B."/>
            <person name="Cooney J.C."/>
            <person name="Kagawa T.F."/>
            <person name="Liu W."/>
            <person name="Song Y."/>
            <person name="Salvetti E."/>
            <person name="Wrobel A."/>
            <person name="Rasinkangas P."/>
            <person name="Parkhill J."/>
            <person name="Rea M.C."/>
            <person name="O'Sullivan O."/>
            <person name="Ritari J."/>
            <person name="Douillard F.P."/>
            <person name="Paul Ross R."/>
            <person name="Yang R."/>
            <person name="Briner A.E."/>
            <person name="Felis G.E."/>
            <person name="de Vos W.M."/>
            <person name="Barrangou R."/>
            <person name="Klaenhammer T.R."/>
            <person name="Caufield P.W."/>
            <person name="Cui Y."/>
            <person name="Zhang H."/>
            <person name="O'Toole P.W."/>
        </authorList>
    </citation>
    <scope>NUCLEOTIDE SEQUENCE [LARGE SCALE GENOMIC DNA]</scope>
    <source>
        <strain evidence="2 3">ATCC 27304</strain>
    </source>
</reference>
<dbReference type="GO" id="GO:0005737">
    <property type="term" value="C:cytoplasm"/>
    <property type="evidence" value="ECO:0007669"/>
    <property type="project" value="TreeGrafter"/>
</dbReference>
<dbReference type="STRING" id="1618.IV36_GL002075"/>
<proteinExistence type="predicted"/>
<feature type="transmembrane region" description="Helical" evidence="1">
    <location>
        <begin position="15"/>
        <end position="32"/>
    </location>
</feature>
<dbReference type="AlphaFoldDB" id="A0A0R2FZR6"/>
<dbReference type="SUPFAM" id="SSF53254">
    <property type="entry name" value="Phosphoglycerate mutase-like"/>
    <property type="match status" value="1"/>
</dbReference>
<sequence>MVRVETLAFFAYEKIVAYTLFSAYTFQILIFTKESHMLTNITNIYFVRHALPDYSWADDAMMPLTQVGKDDSLVVLDSLKNLSFDFCISSPYKRTLQTIEPLVYEKKLKVHIDERLKERVRGDIGENGDVLLKKRWGNFDFHEENGESMNSLQQRNMEVLSRILEQHRGETILFSTHGAALSSMLNHFDNEFGYLDFIRLQCFTPYVLKISFDKNNKIVDKEEILIIDKK</sequence>
<dbReference type="InterPro" id="IPR050275">
    <property type="entry name" value="PGM_Phosphatase"/>
</dbReference>
<name>A0A0R2FZR6_9LACO</name>
<accession>A0A0R2FZR6</accession>
<dbReference type="Pfam" id="PF00300">
    <property type="entry name" value="His_Phos_1"/>
    <property type="match status" value="1"/>
</dbReference>
<dbReference type="Gene3D" id="3.40.50.1240">
    <property type="entry name" value="Phosphoglycerate mutase-like"/>
    <property type="match status" value="1"/>
</dbReference>
<keyword evidence="1" id="KW-0472">Membrane</keyword>
<gene>
    <name evidence="2" type="ORF">IV36_GL002075</name>
</gene>
<dbReference type="EMBL" id="JQAR01000006">
    <property type="protein sequence ID" value="KRN30714.1"/>
    <property type="molecule type" value="Genomic_DNA"/>
</dbReference>
<dbReference type="Proteomes" id="UP000051727">
    <property type="component" value="Unassembled WGS sequence"/>
</dbReference>
<keyword evidence="1" id="KW-1133">Transmembrane helix</keyword>
<dbReference type="GO" id="GO:0016791">
    <property type="term" value="F:phosphatase activity"/>
    <property type="evidence" value="ECO:0007669"/>
    <property type="project" value="TreeGrafter"/>
</dbReference>
<evidence type="ECO:0000256" key="1">
    <source>
        <dbReference type="SAM" id="Phobius"/>
    </source>
</evidence>
<evidence type="ECO:0000313" key="3">
    <source>
        <dbReference type="Proteomes" id="UP000051727"/>
    </source>
</evidence>
<dbReference type="PANTHER" id="PTHR48100:SF59">
    <property type="entry name" value="ADENOSYLCOBALAMIN_ALPHA-RIBAZOLE PHOSPHATASE"/>
    <property type="match status" value="1"/>
</dbReference>
<protein>
    <submittedName>
        <fullName evidence="2">Phosphoglycerate mutase</fullName>
    </submittedName>
</protein>
<dbReference type="InterPro" id="IPR013078">
    <property type="entry name" value="His_Pase_superF_clade-1"/>
</dbReference>
<dbReference type="PANTHER" id="PTHR48100">
    <property type="entry name" value="BROAD-SPECIFICITY PHOSPHATASE YOR283W-RELATED"/>
    <property type="match status" value="1"/>
</dbReference>
<dbReference type="PATRIC" id="fig|1618.3.peg.2121"/>
<dbReference type="CDD" id="cd07067">
    <property type="entry name" value="HP_PGM_like"/>
    <property type="match status" value="1"/>
</dbReference>